<reference evidence="1" key="2">
    <citation type="submission" date="2021-03" db="UniProtKB">
        <authorList>
            <consortium name="EnsemblPlants"/>
        </authorList>
    </citation>
    <scope>IDENTIFICATION</scope>
</reference>
<dbReference type="Proteomes" id="UP000596661">
    <property type="component" value="Chromosome 1"/>
</dbReference>
<reference evidence="1" key="1">
    <citation type="submission" date="2018-11" db="EMBL/GenBank/DDBJ databases">
        <authorList>
            <person name="Grassa J C."/>
        </authorList>
    </citation>
    <scope>NUCLEOTIDE SEQUENCE [LARGE SCALE GENOMIC DNA]</scope>
</reference>
<organism evidence="1 2">
    <name type="scientific">Cannabis sativa</name>
    <name type="common">Hemp</name>
    <name type="synonym">Marijuana</name>
    <dbReference type="NCBI Taxonomy" id="3483"/>
    <lineage>
        <taxon>Eukaryota</taxon>
        <taxon>Viridiplantae</taxon>
        <taxon>Streptophyta</taxon>
        <taxon>Embryophyta</taxon>
        <taxon>Tracheophyta</taxon>
        <taxon>Spermatophyta</taxon>
        <taxon>Magnoliopsida</taxon>
        <taxon>eudicotyledons</taxon>
        <taxon>Gunneridae</taxon>
        <taxon>Pentapetalae</taxon>
        <taxon>rosids</taxon>
        <taxon>fabids</taxon>
        <taxon>Rosales</taxon>
        <taxon>Cannabaceae</taxon>
        <taxon>Cannabis</taxon>
    </lineage>
</organism>
<accession>A0A803NQA2</accession>
<evidence type="ECO:0000313" key="2">
    <source>
        <dbReference type="Proteomes" id="UP000596661"/>
    </source>
</evidence>
<keyword evidence="2" id="KW-1185">Reference proteome</keyword>
<sequence>MRPFGEHRVMGIASIEALCFHILPDSETIWELDESFTTSLYSLDWLSIVADVSRCYQEDGGGMAASGSTHSSMKVINVVNHVPMIVDGNEGRTYGIRKLM</sequence>
<dbReference type="Gramene" id="evm.model.01.681">
    <property type="protein sequence ID" value="cds.evm.model.01.681"/>
    <property type="gene ID" value="evm.TU.01.681"/>
</dbReference>
<proteinExistence type="predicted"/>
<dbReference type="EMBL" id="UZAU01000018">
    <property type="status" value="NOT_ANNOTATED_CDS"/>
    <property type="molecule type" value="Genomic_DNA"/>
</dbReference>
<protein>
    <submittedName>
        <fullName evidence="1">Uncharacterized protein</fullName>
    </submittedName>
</protein>
<name>A0A803NQA2_CANSA</name>
<evidence type="ECO:0000313" key="1">
    <source>
        <dbReference type="EnsemblPlants" id="cds.evm.model.01.681"/>
    </source>
</evidence>
<dbReference type="EnsemblPlants" id="evm.model.01.681">
    <property type="protein sequence ID" value="cds.evm.model.01.681"/>
    <property type="gene ID" value="evm.TU.01.681"/>
</dbReference>
<dbReference type="AlphaFoldDB" id="A0A803NQA2"/>